<dbReference type="HOGENOM" id="CLU_000445_0_6_7"/>
<dbReference type="eggNOG" id="COG2204">
    <property type="taxonomic scope" value="Bacteria"/>
</dbReference>
<accession>A9A0P8</accession>
<evidence type="ECO:0000256" key="6">
    <source>
        <dbReference type="SAM" id="MobiDB-lite"/>
    </source>
</evidence>
<dbReference type="AlphaFoldDB" id="A9A0P8"/>
<dbReference type="InterPro" id="IPR002197">
    <property type="entry name" value="HTH_Fis"/>
</dbReference>
<evidence type="ECO:0000259" key="8">
    <source>
        <dbReference type="PROSITE" id="PS50110"/>
    </source>
</evidence>
<dbReference type="GO" id="GO:0000160">
    <property type="term" value="P:phosphorelay signal transduction system"/>
    <property type="evidence" value="ECO:0007669"/>
    <property type="project" value="InterPro"/>
</dbReference>
<dbReference type="STRING" id="96561.Dole_3262"/>
<dbReference type="SUPFAM" id="SSF52540">
    <property type="entry name" value="P-loop containing nucleoside triphosphate hydrolases"/>
    <property type="match status" value="1"/>
</dbReference>
<dbReference type="Gene3D" id="1.10.8.60">
    <property type="match status" value="1"/>
</dbReference>
<protein>
    <submittedName>
        <fullName evidence="9">Two component, sigma54 specific, transcriptional regulator, Fis family</fullName>
    </submittedName>
</protein>
<dbReference type="Pfam" id="PF00072">
    <property type="entry name" value="Response_reg"/>
    <property type="match status" value="1"/>
</dbReference>
<dbReference type="Gene3D" id="1.10.10.60">
    <property type="entry name" value="Homeodomain-like"/>
    <property type="match status" value="1"/>
</dbReference>
<evidence type="ECO:0000313" key="10">
    <source>
        <dbReference type="Proteomes" id="UP000008561"/>
    </source>
</evidence>
<evidence type="ECO:0000256" key="3">
    <source>
        <dbReference type="ARBA" id="ARBA00023015"/>
    </source>
</evidence>
<feature type="compositionally biased region" description="Basic and acidic residues" evidence="6">
    <location>
        <begin position="397"/>
        <end position="416"/>
    </location>
</feature>
<dbReference type="InterPro" id="IPR025943">
    <property type="entry name" value="Sigma_54_int_dom_ATP-bd_2"/>
</dbReference>
<feature type="domain" description="Response regulatory" evidence="8">
    <location>
        <begin position="14"/>
        <end position="128"/>
    </location>
</feature>
<dbReference type="InterPro" id="IPR025662">
    <property type="entry name" value="Sigma_54_int_dom_ATP-bd_1"/>
</dbReference>
<dbReference type="PROSITE" id="PS50045">
    <property type="entry name" value="SIGMA54_INTERACT_4"/>
    <property type="match status" value="1"/>
</dbReference>
<dbReference type="InterPro" id="IPR027417">
    <property type="entry name" value="P-loop_NTPase"/>
</dbReference>
<proteinExistence type="predicted"/>
<sequence>MKNRGNRQGGEMADILVIDDDESVCRLFARAISRMGHRADAVLTLGEGMDKIKSGLFDLVLLDVRLPDGNGLAAVPAILKGPGEPEVIIITGQGDADGAEMATRSGAWAYVEKPPVMDQLTLHIRRALEFRDQKSRARLPLVMKRDRILGSSPAITECLGQAALASASDVNVLVTGETGTGKELFARAIHQNSRRGQSPFVAVDCAALSETLAESILFGHVKGAFTDADRDRKGLIREADGGTLLLDEVGELSLELQKSFLRVLQEKRVRPVGLEKEIDCDFRLIAATNRDLDKMAAQGSFRSDLLYRIRTFTIKLPPLRQRGGDFKELAVACIHDFCERENIEVKSVSPDFFETLAAYAWPGNVRELISAIESALSVARFAPMLYSRHLPEEIRVHQARKKVDSAEPGTEGRDRNSNMSLPPLKKVRDDVVAQTEKSYLADLMRITGGKVSEACRVSGLSRSRLYTLLKKYGIQ</sequence>
<dbReference type="GO" id="GO:0006355">
    <property type="term" value="P:regulation of DNA-templated transcription"/>
    <property type="evidence" value="ECO:0007669"/>
    <property type="project" value="InterPro"/>
</dbReference>
<dbReference type="PROSITE" id="PS50110">
    <property type="entry name" value="RESPONSE_REGULATORY"/>
    <property type="match status" value="1"/>
</dbReference>
<evidence type="ECO:0000256" key="4">
    <source>
        <dbReference type="ARBA" id="ARBA00023163"/>
    </source>
</evidence>
<reference evidence="9 10" key="1">
    <citation type="submission" date="2007-10" db="EMBL/GenBank/DDBJ databases">
        <title>Complete sequence of Desulfococcus oleovorans Hxd3.</title>
        <authorList>
            <consortium name="US DOE Joint Genome Institute"/>
            <person name="Copeland A."/>
            <person name="Lucas S."/>
            <person name="Lapidus A."/>
            <person name="Barry K."/>
            <person name="Glavina del Rio T."/>
            <person name="Dalin E."/>
            <person name="Tice H."/>
            <person name="Pitluck S."/>
            <person name="Kiss H."/>
            <person name="Brettin T."/>
            <person name="Bruce D."/>
            <person name="Detter J.C."/>
            <person name="Han C."/>
            <person name="Schmutz J."/>
            <person name="Larimer F."/>
            <person name="Land M."/>
            <person name="Hauser L."/>
            <person name="Kyrpides N."/>
            <person name="Kim E."/>
            <person name="Wawrik B."/>
            <person name="Richardson P."/>
        </authorList>
    </citation>
    <scope>NUCLEOTIDE SEQUENCE [LARGE SCALE GENOMIC DNA]</scope>
    <source>
        <strain evidence="10">DSM 6200 / JCM 39069 / Hxd3</strain>
    </source>
</reference>
<dbReference type="SMART" id="SM00382">
    <property type="entry name" value="AAA"/>
    <property type="match status" value="1"/>
</dbReference>
<dbReference type="InterPro" id="IPR011006">
    <property type="entry name" value="CheY-like_superfamily"/>
</dbReference>
<feature type="domain" description="Sigma-54 factor interaction" evidence="7">
    <location>
        <begin position="148"/>
        <end position="377"/>
    </location>
</feature>
<dbReference type="Gene3D" id="3.40.50.2300">
    <property type="match status" value="1"/>
</dbReference>
<dbReference type="PROSITE" id="PS00676">
    <property type="entry name" value="SIGMA54_INTERACT_2"/>
    <property type="match status" value="1"/>
</dbReference>
<dbReference type="PROSITE" id="PS00675">
    <property type="entry name" value="SIGMA54_INTERACT_1"/>
    <property type="match status" value="1"/>
</dbReference>
<dbReference type="PANTHER" id="PTHR32071">
    <property type="entry name" value="TRANSCRIPTIONAL REGULATORY PROTEIN"/>
    <property type="match status" value="1"/>
</dbReference>
<dbReference type="InterPro" id="IPR009057">
    <property type="entry name" value="Homeodomain-like_sf"/>
</dbReference>
<dbReference type="InterPro" id="IPR003593">
    <property type="entry name" value="AAA+_ATPase"/>
</dbReference>
<keyword evidence="1" id="KW-0547">Nucleotide-binding</keyword>
<dbReference type="CDD" id="cd00009">
    <property type="entry name" value="AAA"/>
    <property type="match status" value="1"/>
</dbReference>
<dbReference type="Pfam" id="PF00158">
    <property type="entry name" value="Sigma54_activat"/>
    <property type="match status" value="1"/>
</dbReference>
<dbReference type="Proteomes" id="UP000008561">
    <property type="component" value="Chromosome"/>
</dbReference>
<dbReference type="Pfam" id="PF25601">
    <property type="entry name" value="AAA_lid_14"/>
    <property type="match status" value="1"/>
</dbReference>
<dbReference type="GO" id="GO:0043565">
    <property type="term" value="F:sequence-specific DNA binding"/>
    <property type="evidence" value="ECO:0007669"/>
    <property type="project" value="InterPro"/>
</dbReference>
<dbReference type="FunFam" id="3.40.50.300:FF:000006">
    <property type="entry name" value="DNA-binding transcriptional regulator NtrC"/>
    <property type="match status" value="1"/>
</dbReference>
<keyword evidence="10" id="KW-1185">Reference proteome</keyword>
<dbReference type="PANTHER" id="PTHR32071:SF113">
    <property type="entry name" value="ALGINATE BIOSYNTHESIS TRANSCRIPTIONAL REGULATORY PROTEIN ALGB"/>
    <property type="match status" value="1"/>
</dbReference>
<dbReference type="EMBL" id="CP000859">
    <property type="protein sequence ID" value="ABW69065.1"/>
    <property type="molecule type" value="Genomic_DNA"/>
</dbReference>
<feature type="modified residue" description="4-aspartylphosphate" evidence="5">
    <location>
        <position position="63"/>
    </location>
</feature>
<keyword evidence="5" id="KW-0597">Phosphoprotein</keyword>
<dbReference type="SUPFAM" id="SSF52172">
    <property type="entry name" value="CheY-like"/>
    <property type="match status" value="1"/>
</dbReference>
<organism evidence="9 10">
    <name type="scientific">Desulfosudis oleivorans (strain DSM 6200 / JCM 39069 / Hxd3)</name>
    <name type="common">Desulfococcus oleovorans</name>
    <dbReference type="NCBI Taxonomy" id="96561"/>
    <lineage>
        <taxon>Bacteria</taxon>
        <taxon>Pseudomonadati</taxon>
        <taxon>Thermodesulfobacteriota</taxon>
        <taxon>Desulfobacteria</taxon>
        <taxon>Desulfobacterales</taxon>
        <taxon>Desulfosudaceae</taxon>
        <taxon>Desulfosudis</taxon>
    </lineage>
</organism>
<dbReference type="InterPro" id="IPR001789">
    <property type="entry name" value="Sig_transdc_resp-reg_receiver"/>
</dbReference>
<evidence type="ECO:0000313" key="9">
    <source>
        <dbReference type="EMBL" id="ABW69065.1"/>
    </source>
</evidence>
<dbReference type="InterPro" id="IPR058031">
    <property type="entry name" value="AAA_lid_NorR"/>
</dbReference>
<dbReference type="SUPFAM" id="SSF46689">
    <property type="entry name" value="Homeodomain-like"/>
    <property type="match status" value="1"/>
</dbReference>
<keyword evidence="3" id="KW-0805">Transcription regulation</keyword>
<keyword evidence="2" id="KW-0067">ATP-binding</keyword>
<evidence type="ECO:0000256" key="1">
    <source>
        <dbReference type="ARBA" id="ARBA00022741"/>
    </source>
</evidence>
<dbReference type="KEGG" id="dol:Dole_3262"/>
<gene>
    <name evidence="9" type="ordered locus">Dole_3262</name>
</gene>
<dbReference type="SMART" id="SM00448">
    <property type="entry name" value="REC"/>
    <property type="match status" value="1"/>
</dbReference>
<dbReference type="Pfam" id="PF02954">
    <property type="entry name" value="HTH_8"/>
    <property type="match status" value="1"/>
</dbReference>
<feature type="region of interest" description="Disordered" evidence="6">
    <location>
        <begin position="397"/>
        <end position="426"/>
    </location>
</feature>
<evidence type="ECO:0000256" key="5">
    <source>
        <dbReference type="PROSITE-ProRule" id="PRU00169"/>
    </source>
</evidence>
<name>A9A0P8_DESOH</name>
<dbReference type="InterPro" id="IPR002078">
    <property type="entry name" value="Sigma_54_int"/>
</dbReference>
<evidence type="ECO:0000256" key="2">
    <source>
        <dbReference type="ARBA" id="ARBA00022840"/>
    </source>
</evidence>
<evidence type="ECO:0000259" key="7">
    <source>
        <dbReference type="PROSITE" id="PS50045"/>
    </source>
</evidence>
<dbReference type="GO" id="GO:0005524">
    <property type="term" value="F:ATP binding"/>
    <property type="evidence" value="ECO:0007669"/>
    <property type="project" value="UniProtKB-KW"/>
</dbReference>
<dbReference type="Gene3D" id="3.40.50.300">
    <property type="entry name" value="P-loop containing nucleotide triphosphate hydrolases"/>
    <property type="match status" value="1"/>
</dbReference>
<keyword evidence="4" id="KW-0804">Transcription</keyword>